<feature type="compositionally biased region" description="Basic and acidic residues" evidence="1">
    <location>
        <begin position="353"/>
        <end position="362"/>
    </location>
</feature>
<proteinExistence type="predicted"/>
<feature type="transmembrane region" description="Helical" evidence="2">
    <location>
        <begin position="232"/>
        <end position="260"/>
    </location>
</feature>
<evidence type="ECO:0000313" key="4">
    <source>
        <dbReference type="Proteomes" id="UP000193498"/>
    </source>
</evidence>
<dbReference type="EMBL" id="MCFE01000118">
    <property type="protein sequence ID" value="ORX98200.1"/>
    <property type="molecule type" value="Genomic_DNA"/>
</dbReference>
<evidence type="ECO:0000256" key="2">
    <source>
        <dbReference type="SAM" id="Phobius"/>
    </source>
</evidence>
<organism evidence="3 4">
    <name type="scientific">Basidiobolus meristosporus CBS 931.73</name>
    <dbReference type="NCBI Taxonomy" id="1314790"/>
    <lineage>
        <taxon>Eukaryota</taxon>
        <taxon>Fungi</taxon>
        <taxon>Fungi incertae sedis</taxon>
        <taxon>Zoopagomycota</taxon>
        <taxon>Entomophthoromycotina</taxon>
        <taxon>Basidiobolomycetes</taxon>
        <taxon>Basidiobolales</taxon>
        <taxon>Basidiobolaceae</taxon>
        <taxon>Basidiobolus</taxon>
    </lineage>
</organism>
<keyword evidence="2" id="KW-0472">Membrane</keyword>
<gene>
    <name evidence="3" type="ORF">K493DRAFT_300050</name>
</gene>
<keyword evidence="4" id="KW-1185">Reference proteome</keyword>
<keyword evidence="2" id="KW-1133">Transmembrane helix</keyword>
<comment type="caution">
    <text evidence="3">The sequence shown here is derived from an EMBL/GenBank/DDBJ whole genome shotgun (WGS) entry which is preliminary data.</text>
</comment>
<dbReference type="InParanoid" id="A0A1Y1YJK6"/>
<accession>A0A1Y1YJK6</accession>
<evidence type="ECO:0008006" key="5">
    <source>
        <dbReference type="Google" id="ProtNLM"/>
    </source>
</evidence>
<protein>
    <recommendedName>
        <fullName evidence="5">SH3 domain-containing protein</fullName>
    </recommendedName>
</protein>
<evidence type="ECO:0000256" key="1">
    <source>
        <dbReference type="SAM" id="MobiDB-lite"/>
    </source>
</evidence>
<sequence>MDTIQGPREISKFQSHFQCPGYTGVGQRYKQSIICAAMIASETNRASCIRGSSVPPLCKKTCLNYYESVRKILMDTYVCLKAGVDRESLLLPLLKRCNHYPFNGVEGHCIDGDANEPHSCGYTTKNEICKNCSANSTLCVGATKVSNPAPRDPFLFNTTYTPTSTIASTTTPKNSTTMTPLVSTTTVNSLKSSPTKRVDSTGQNAPTSIPHNKAERSVNMNHAQTYTQVNRILLTGVAITCSLLGITVLALCIFCCCSPCPAFSRKQRRGDCLTGKRIVIHPFFARREDEIFLNRNDWVDVRVVFDDNWAIGKNLTTGNAGAFPLVCTALSKSRTPHGVTDGAIPPRTTSARLSDKRNDHRQGQSSEKQLSLLSEEADDHGKRSGMEPVQSITSNTKVATTASQHRDIPNEEISETFVVFPETTAENLAQYRKTAKAIMITPQQAVYTEERSSL</sequence>
<feature type="compositionally biased region" description="Low complexity" evidence="1">
    <location>
        <begin position="363"/>
        <end position="374"/>
    </location>
</feature>
<dbReference type="InterPro" id="IPR036028">
    <property type="entry name" value="SH3-like_dom_sf"/>
</dbReference>
<dbReference type="SUPFAM" id="SSF50044">
    <property type="entry name" value="SH3-domain"/>
    <property type="match status" value="1"/>
</dbReference>
<evidence type="ECO:0000313" key="3">
    <source>
        <dbReference type="EMBL" id="ORX98200.1"/>
    </source>
</evidence>
<dbReference type="Proteomes" id="UP000193498">
    <property type="component" value="Unassembled WGS sequence"/>
</dbReference>
<keyword evidence="2" id="KW-0812">Transmembrane</keyword>
<feature type="compositionally biased region" description="Polar residues" evidence="1">
    <location>
        <begin position="188"/>
        <end position="210"/>
    </location>
</feature>
<feature type="region of interest" description="Disordered" evidence="1">
    <location>
        <begin position="188"/>
        <end position="211"/>
    </location>
</feature>
<name>A0A1Y1YJK6_9FUNG</name>
<feature type="compositionally biased region" description="Polar residues" evidence="1">
    <location>
        <begin position="390"/>
        <end position="403"/>
    </location>
</feature>
<dbReference type="AlphaFoldDB" id="A0A1Y1YJK6"/>
<dbReference type="OrthoDB" id="5340910at2759"/>
<reference evidence="3 4" key="1">
    <citation type="submission" date="2016-07" db="EMBL/GenBank/DDBJ databases">
        <title>Pervasive Adenine N6-methylation of Active Genes in Fungi.</title>
        <authorList>
            <consortium name="DOE Joint Genome Institute"/>
            <person name="Mondo S.J."/>
            <person name="Dannebaum R.O."/>
            <person name="Kuo R.C."/>
            <person name="Labutti K."/>
            <person name="Haridas S."/>
            <person name="Kuo A."/>
            <person name="Salamov A."/>
            <person name="Ahrendt S.R."/>
            <person name="Lipzen A."/>
            <person name="Sullivan W."/>
            <person name="Andreopoulos W.B."/>
            <person name="Clum A."/>
            <person name="Lindquist E."/>
            <person name="Daum C."/>
            <person name="Ramamoorthy G.K."/>
            <person name="Gryganskyi A."/>
            <person name="Culley D."/>
            <person name="Magnuson J.K."/>
            <person name="James T.Y."/>
            <person name="O'Malley M.A."/>
            <person name="Stajich J.E."/>
            <person name="Spatafora J.W."/>
            <person name="Visel A."/>
            <person name="Grigoriev I.V."/>
        </authorList>
    </citation>
    <scope>NUCLEOTIDE SEQUENCE [LARGE SCALE GENOMIC DNA]</scope>
    <source>
        <strain evidence="3 4">CBS 931.73</strain>
    </source>
</reference>
<feature type="region of interest" description="Disordered" evidence="1">
    <location>
        <begin position="334"/>
        <end position="404"/>
    </location>
</feature>
<dbReference type="Gene3D" id="2.30.30.40">
    <property type="entry name" value="SH3 Domains"/>
    <property type="match status" value="1"/>
</dbReference>